<proteinExistence type="predicted"/>
<feature type="transmembrane region" description="Helical" evidence="2">
    <location>
        <begin position="12"/>
        <end position="30"/>
    </location>
</feature>
<feature type="region of interest" description="Disordered" evidence="1">
    <location>
        <begin position="46"/>
        <end position="77"/>
    </location>
</feature>
<organism evidence="3 4">
    <name type="scientific">Terriglobus albidus</name>
    <dbReference type="NCBI Taxonomy" id="1592106"/>
    <lineage>
        <taxon>Bacteria</taxon>
        <taxon>Pseudomonadati</taxon>
        <taxon>Acidobacteriota</taxon>
        <taxon>Terriglobia</taxon>
        <taxon>Terriglobales</taxon>
        <taxon>Acidobacteriaceae</taxon>
        <taxon>Terriglobus</taxon>
    </lineage>
</organism>
<accession>A0A5B9EDC8</accession>
<keyword evidence="2" id="KW-0812">Transmembrane</keyword>
<keyword evidence="2" id="KW-1133">Transmembrane helix</keyword>
<dbReference type="RefSeq" id="WP_147647298.1">
    <property type="nucleotide sequence ID" value="NZ_CP042806.1"/>
</dbReference>
<dbReference type="AlphaFoldDB" id="A0A5B9EDC8"/>
<evidence type="ECO:0000256" key="1">
    <source>
        <dbReference type="SAM" id="MobiDB-lite"/>
    </source>
</evidence>
<dbReference type="KEGG" id="talb:FTW19_08945"/>
<sequence>MKSGAEDKKKVAIAGTLGAVAVICLGYIIWDNFLSSPATTAAPPAAPVIRDLTPNGGTAANTGRKGGGATGGSTAKKVGTTAAQLDPTLHMEAMKVAESLEYSGSGRNIFSMTSAPPPMANIPKPIAPPRPITQPVNVVPVGPPPPPPINLRFFGVATRSNGQRQAFLLQGDDVFLAGSGDVVARRYKVVTVNATSAVVMDMTNNNQQTLPLVTQ</sequence>
<dbReference type="Proteomes" id="UP000321820">
    <property type="component" value="Chromosome"/>
</dbReference>
<keyword evidence="2" id="KW-0472">Membrane</keyword>
<name>A0A5B9EDC8_9BACT</name>
<reference evidence="3 4" key="1">
    <citation type="submission" date="2019-08" db="EMBL/GenBank/DDBJ databases">
        <title>Complete genome sequence of Terriglobus albidus strain ORNL.</title>
        <authorList>
            <person name="Podar M."/>
        </authorList>
    </citation>
    <scope>NUCLEOTIDE SEQUENCE [LARGE SCALE GENOMIC DNA]</scope>
    <source>
        <strain evidence="3 4">ORNL</strain>
    </source>
</reference>
<dbReference type="OrthoDB" id="115912at2"/>
<evidence type="ECO:0000313" key="3">
    <source>
        <dbReference type="EMBL" id="QEE28106.1"/>
    </source>
</evidence>
<protein>
    <submittedName>
        <fullName evidence="3">Uncharacterized protein</fullName>
    </submittedName>
</protein>
<gene>
    <name evidence="3" type="ORF">FTW19_08945</name>
</gene>
<keyword evidence="4" id="KW-1185">Reference proteome</keyword>
<evidence type="ECO:0000313" key="4">
    <source>
        <dbReference type="Proteomes" id="UP000321820"/>
    </source>
</evidence>
<dbReference type="EMBL" id="CP042806">
    <property type="protein sequence ID" value="QEE28106.1"/>
    <property type="molecule type" value="Genomic_DNA"/>
</dbReference>
<evidence type="ECO:0000256" key="2">
    <source>
        <dbReference type="SAM" id="Phobius"/>
    </source>
</evidence>